<feature type="transmembrane region" description="Helical" evidence="1">
    <location>
        <begin position="191"/>
        <end position="214"/>
    </location>
</feature>
<proteinExistence type="predicted"/>
<protein>
    <recommendedName>
        <fullName evidence="6">DUF1648 domain-containing protein</fullName>
    </recommendedName>
</protein>
<sequence>MNSTLALIINVPILFLLYVLTYFTQALSGKRQFYGISLNYDYFNKKEFKVLDKKYKLFTTIGFIISLILELSSIYIFKAYVASSILPMLVFCLYNFFVYINIHNNVKELKSKLSFNISDLDLEKNNVMLDTEFIQEKNIIVKRYSLLHLIPLIVVTIVGVYVLASYNSIPDVIPTHWGPSGKADAFSDKSFIKILATIGMMVGLSVIIYLASIYSLKSRFKLDFNFIDKSKKTQLYCLNMFGITFLLLNICMDILFIDILIATRNASSVNPLILWPATIIIILVCIYQTYLYYKSPNKSKSASYSIDDDDSLWIFGCIYNNPNDPSLFVNKRFGAGWTVNIGTTKGKIFFILPFIIVLFSLALI</sequence>
<evidence type="ECO:0000313" key="5">
    <source>
        <dbReference type="Proteomes" id="UP000245622"/>
    </source>
</evidence>
<feature type="transmembrane region" description="Helical" evidence="1">
    <location>
        <begin position="6"/>
        <end position="23"/>
    </location>
</feature>
<feature type="transmembrane region" description="Helical" evidence="1">
    <location>
        <begin position="83"/>
        <end position="102"/>
    </location>
</feature>
<evidence type="ECO:0000256" key="1">
    <source>
        <dbReference type="SAM" id="Phobius"/>
    </source>
</evidence>
<organism evidence="4 5">
    <name type="scientific">Romboutsia ilealis</name>
    <dbReference type="NCBI Taxonomy" id="1115758"/>
    <lineage>
        <taxon>Bacteria</taxon>
        <taxon>Bacillati</taxon>
        <taxon>Bacillota</taxon>
        <taxon>Clostridia</taxon>
        <taxon>Peptostreptococcales</taxon>
        <taxon>Peptostreptococcaceae</taxon>
        <taxon>Romboutsia</taxon>
    </lineage>
</organism>
<evidence type="ECO:0000313" key="4">
    <source>
        <dbReference type="EMBL" id="CED93448.1"/>
    </source>
</evidence>
<evidence type="ECO:0000259" key="3">
    <source>
        <dbReference type="Pfam" id="PF19124"/>
    </source>
</evidence>
<dbReference type="EMBL" id="LN555523">
    <property type="protein sequence ID" value="CED93448.1"/>
    <property type="molecule type" value="Genomic_DNA"/>
</dbReference>
<reference evidence="4 5" key="1">
    <citation type="submission" date="2014-04" db="EMBL/GenBank/DDBJ databases">
        <authorList>
            <person name="Hornung B.V."/>
        </authorList>
    </citation>
    <scope>NUCLEOTIDE SEQUENCE [LARGE SCALE GENOMIC DNA]</scope>
    <source>
        <strain evidence="4 5">CRIB</strain>
    </source>
</reference>
<feature type="domain" description="DUF1648" evidence="2">
    <location>
        <begin position="154"/>
        <end position="200"/>
    </location>
</feature>
<gene>
    <name evidence="4" type="ORF">CRIB_696</name>
</gene>
<dbReference type="GO" id="GO:0009636">
    <property type="term" value="P:response to toxic substance"/>
    <property type="evidence" value="ECO:0007669"/>
    <property type="project" value="TreeGrafter"/>
</dbReference>
<dbReference type="RefSeq" id="WP_180703161.1">
    <property type="nucleotide sequence ID" value="NZ_CAOWGD010000008.1"/>
</dbReference>
<feature type="transmembrane region" description="Helical" evidence="1">
    <location>
        <begin position="146"/>
        <end position="164"/>
    </location>
</feature>
<dbReference type="Pfam" id="PF19124">
    <property type="entry name" value="DUF5808"/>
    <property type="match status" value="1"/>
</dbReference>
<feature type="domain" description="DUF5808" evidence="3">
    <location>
        <begin position="322"/>
        <end position="347"/>
    </location>
</feature>
<keyword evidence="1" id="KW-0812">Transmembrane</keyword>
<dbReference type="Proteomes" id="UP000245622">
    <property type="component" value="Chromosome 1"/>
</dbReference>
<dbReference type="InterPro" id="IPR043831">
    <property type="entry name" value="DUF5808"/>
</dbReference>
<feature type="transmembrane region" description="Helical" evidence="1">
    <location>
        <begin position="55"/>
        <end position="77"/>
    </location>
</feature>
<evidence type="ECO:0000259" key="2">
    <source>
        <dbReference type="Pfam" id="PF07853"/>
    </source>
</evidence>
<name>A0A1V1HZP7_9FIRM</name>
<keyword evidence="1" id="KW-0472">Membrane</keyword>
<feature type="transmembrane region" description="Helical" evidence="1">
    <location>
        <begin position="346"/>
        <end position="363"/>
    </location>
</feature>
<dbReference type="InterPro" id="IPR012867">
    <property type="entry name" value="DUF1648"/>
</dbReference>
<dbReference type="Pfam" id="PF07853">
    <property type="entry name" value="DUF1648"/>
    <property type="match status" value="1"/>
</dbReference>
<keyword evidence="1" id="KW-1133">Transmembrane helix</keyword>
<dbReference type="PANTHER" id="PTHR37810:SF9">
    <property type="entry name" value="MEMBRANE PROTEIN"/>
    <property type="match status" value="1"/>
</dbReference>
<feature type="transmembrane region" description="Helical" evidence="1">
    <location>
        <begin position="273"/>
        <end position="293"/>
    </location>
</feature>
<dbReference type="PANTHER" id="PTHR37810">
    <property type="entry name" value="IMMUNITY PROTEIN SDPI"/>
    <property type="match status" value="1"/>
</dbReference>
<feature type="transmembrane region" description="Helical" evidence="1">
    <location>
        <begin position="235"/>
        <end position="261"/>
    </location>
</feature>
<dbReference type="KEGG" id="ril:CRIB_696"/>
<evidence type="ECO:0008006" key="6">
    <source>
        <dbReference type="Google" id="ProtNLM"/>
    </source>
</evidence>
<accession>A0A1V1HZP7</accession>
<keyword evidence="5" id="KW-1185">Reference proteome</keyword>
<dbReference type="AlphaFoldDB" id="A0A1V1HZP7"/>
<dbReference type="GeneID" id="82204876"/>